<accession>A0A9P3HGU8</accession>
<dbReference type="InterPro" id="IPR014718">
    <property type="entry name" value="GH-type_carb-bd"/>
</dbReference>
<evidence type="ECO:0000256" key="4">
    <source>
        <dbReference type="SAM" id="MobiDB-lite"/>
    </source>
</evidence>
<dbReference type="GO" id="GO:0030246">
    <property type="term" value="F:carbohydrate binding"/>
    <property type="evidence" value="ECO:0007669"/>
    <property type="project" value="InterPro"/>
</dbReference>
<dbReference type="GO" id="GO:0006006">
    <property type="term" value="P:glucose metabolic process"/>
    <property type="evidence" value="ECO:0007669"/>
    <property type="project" value="TreeGrafter"/>
</dbReference>
<name>A0A9P3HGU8_9FUNG</name>
<evidence type="ECO:0000256" key="2">
    <source>
        <dbReference type="ARBA" id="ARBA00023235"/>
    </source>
</evidence>
<dbReference type="GO" id="GO:0033499">
    <property type="term" value="P:galactose catabolic process via UDP-galactose, Leloir pathway"/>
    <property type="evidence" value="ECO:0007669"/>
    <property type="project" value="TreeGrafter"/>
</dbReference>
<keyword evidence="3" id="KW-0119">Carbohydrate metabolism</keyword>
<dbReference type="PANTHER" id="PTHR10091">
    <property type="entry name" value="ALDOSE-1-EPIMERASE"/>
    <property type="match status" value="1"/>
</dbReference>
<dbReference type="Pfam" id="PF01263">
    <property type="entry name" value="Aldose_epim"/>
    <property type="match status" value="3"/>
</dbReference>
<dbReference type="CDD" id="cd09019">
    <property type="entry name" value="galactose_mutarotase_like"/>
    <property type="match status" value="1"/>
</dbReference>
<evidence type="ECO:0000313" key="5">
    <source>
        <dbReference type="EMBL" id="GJJ76504.1"/>
    </source>
</evidence>
<dbReference type="OrthoDB" id="274691at2759"/>
<reference evidence="5" key="1">
    <citation type="submission" date="2021-11" db="EMBL/GenBank/DDBJ databases">
        <authorList>
            <person name="Herlambang A."/>
            <person name="Guo Y."/>
            <person name="Takashima Y."/>
            <person name="Nishizawa T."/>
        </authorList>
    </citation>
    <scope>NUCLEOTIDE SEQUENCE</scope>
    <source>
        <strain evidence="5">E1425</strain>
    </source>
</reference>
<dbReference type="EMBL" id="BQFW01000012">
    <property type="protein sequence ID" value="GJJ76504.1"/>
    <property type="molecule type" value="Genomic_DNA"/>
</dbReference>
<evidence type="ECO:0000256" key="1">
    <source>
        <dbReference type="ARBA" id="ARBA00006206"/>
    </source>
</evidence>
<reference evidence="5" key="2">
    <citation type="journal article" date="2022" name="Microbiol. Resour. Announc.">
        <title>Whole-Genome Sequence of Entomortierella parvispora E1425, a Mucoromycotan Fungus Associated with Burkholderiaceae-Related Endosymbiotic Bacteria.</title>
        <authorList>
            <person name="Herlambang A."/>
            <person name="Guo Y."/>
            <person name="Takashima Y."/>
            <person name="Narisawa K."/>
            <person name="Ohta H."/>
            <person name="Nishizawa T."/>
        </authorList>
    </citation>
    <scope>NUCLEOTIDE SEQUENCE</scope>
    <source>
        <strain evidence="5">E1425</strain>
    </source>
</reference>
<dbReference type="Proteomes" id="UP000827284">
    <property type="component" value="Unassembled WGS sequence"/>
</dbReference>
<dbReference type="PANTHER" id="PTHR10091:SF0">
    <property type="entry name" value="GALACTOSE MUTAROTASE"/>
    <property type="match status" value="1"/>
</dbReference>
<feature type="region of interest" description="Disordered" evidence="4">
    <location>
        <begin position="113"/>
        <end position="133"/>
    </location>
</feature>
<keyword evidence="6" id="KW-1185">Reference proteome</keyword>
<dbReference type="GO" id="GO:0004034">
    <property type="term" value="F:aldose 1-epimerase activity"/>
    <property type="evidence" value="ECO:0007669"/>
    <property type="project" value="TreeGrafter"/>
</dbReference>
<protein>
    <submittedName>
        <fullName evidence="5">Aldose 1-epimerase</fullName>
    </submittedName>
</protein>
<gene>
    <name evidence="5" type="ORF">EMPS_08863</name>
</gene>
<comment type="similarity">
    <text evidence="1">Belongs to the aldose epimerase family.</text>
</comment>
<dbReference type="InterPro" id="IPR011013">
    <property type="entry name" value="Gal_mutarotase_sf_dom"/>
</dbReference>
<evidence type="ECO:0000256" key="3">
    <source>
        <dbReference type="ARBA" id="ARBA00023277"/>
    </source>
</evidence>
<keyword evidence="2" id="KW-0413">Isomerase</keyword>
<proteinExistence type="inferred from homology"/>
<sequence length="482" mass="52185">MPVQTTTLSTDPVLVQQHQLSVTLPNTNSKHREGSVFSATILTYGATLTHVCYPDRWNACQDVALGFDHWQEYLVQAQPGALNPFFGAIIGRTASRIAHASFILDTPQSVSVSAGGSADSHSSDRTGITQSNTTHTLKVSNGLDCHHGGPLGFDKQHWTTVKVDQDRNAVLLQLVSPNGQNGYPGRLVTTVEYQLTSDGELCVEYWAKLEKGSDNVSSAAEDLQSTIVSLTHHAYWNLDGVLNPADESISPSFMSSALESSEHVKIRNPCSVKDHQLWLCSNKLVELGASHPVPTGNIVDVAQDALLDFTQEKKLGPGLEEIPGGFGYDHVYALQKPGSAPGTEVGIQAYFPETPHVATLSSLRTGIRLDLYTSEPALVVYASGYLDDSKLQSTKSKSLEMPSSSFILSPTAPSTAAAVANNRVGKIVIEAGFDKFAGISLEPIRYPDAIHHPEWSSMVTLHAGQEYRQRSIYKFSVEPSKS</sequence>
<dbReference type="Gene3D" id="2.70.98.10">
    <property type="match status" value="1"/>
</dbReference>
<dbReference type="InterPro" id="IPR047215">
    <property type="entry name" value="Galactose_mutarotase-like"/>
</dbReference>
<dbReference type="InterPro" id="IPR008183">
    <property type="entry name" value="Aldose_1/G6P_1-epimerase"/>
</dbReference>
<evidence type="ECO:0000313" key="6">
    <source>
        <dbReference type="Proteomes" id="UP000827284"/>
    </source>
</evidence>
<comment type="caution">
    <text evidence="5">The sequence shown here is derived from an EMBL/GenBank/DDBJ whole genome shotgun (WGS) entry which is preliminary data.</text>
</comment>
<organism evidence="5 6">
    <name type="scientific">Entomortierella parvispora</name>
    <dbReference type="NCBI Taxonomy" id="205924"/>
    <lineage>
        <taxon>Eukaryota</taxon>
        <taxon>Fungi</taxon>
        <taxon>Fungi incertae sedis</taxon>
        <taxon>Mucoromycota</taxon>
        <taxon>Mortierellomycotina</taxon>
        <taxon>Mortierellomycetes</taxon>
        <taxon>Mortierellales</taxon>
        <taxon>Mortierellaceae</taxon>
        <taxon>Entomortierella</taxon>
    </lineage>
</organism>
<dbReference type="SUPFAM" id="SSF74650">
    <property type="entry name" value="Galactose mutarotase-like"/>
    <property type="match status" value="1"/>
</dbReference>
<dbReference type="AlphaFoldDB" id="A0A9P3HGU8"/>